<sequence length="105" mass="12654">MFNEETEFILQLMNNVLIDLCKENNLKSRESFLLSYYFSCEESRRLDHLFRKFVEVGDTIRLRDFQKAIKEEVGKDITLEIAKEQVTVYKDYQPLFYSRIDKRGL</sequence>
<dbReference type="EMBL" id="LOCM01000006">
    <property type="protein sequence ID" value="PND48379.1"/>
    <property type="molecule type" value="Genomic_DNA"/>
</dbReference>
<evidence type="ECO:0000313" key="1">
    <source>
        <dbReference type="EMBL" id="PND48379.1"/>
    </source>
</evidence>
<protein>
    <submittedName>
        <fullName evidence="1">Uncharacterized protein</fullName>
    </submittedName>
</protein>
<gene>
    <name evidence="1" type="ORF">AT575_00845</name>
</gene>
<organism evidence="1 2">
    <name type="scientific">Streptococcus penaeicida</name>
    <dbReference type="NCBI Taxonomy" id="1765960"/>
    <lineage>
        <taxon>Bacteria</taxon>
        <taxon>Bacillati</taxon>
        <taxon>Bacillota</taxon>
        <taxon>Bacilli</taxon>
        <taxon>Lactobacillales</taxon>
        <taxon>Streptococcaceae</taxon>
        <taxon>Streptococcus</taxon>
    </lineage>
</organism>
<name>A0A2N8LDY6_9STRE</name>
<comment type="caution">
    <text evidence="1">The sequence shown here is derived from an EMBL/GenBank/DDBJ whole genome shotgun (WGS) entry which is preliminary data.</text>
</comment>
<keyword evidence="2" id="KW-1185">Reference proteome</keyword>
<evidence type="ECO:0000313" key="2">
    <source>
        <dbReference type="Proteomes" id="UP000235963"/>
    </source>
</evidence>
<dbReference type="Proteomes" id="UP000235963">
    <property type="component" value="Unassembled WGS sequence"/>
</dbReference>
<dbReference type="AlphaFoldDB" id="A0A2N8LDY6"/>
<accession>A0A2N8LDY6</accession>
<reference evidence="1 2" key="1">
    <citation type="submission" date="2015-12" db="EMBL/GenBank/DDBJ databases">
        <title>Streptococcus penaeicida sp. nov.</title>
        <authorList>
            <person name="Gomez-Gil B."/>
            <person name="Morales-Covarrubias M."/>
        </authorList>
    </citation>
    <scope>NUCLEOTIDE SEQUENCE [LARGE SCALE GENOMIC DNA]</scope>
    <source>
        <strain evidence="1 2">CAIM 1838</strain>
    </source>
</reference>
<proteinExistence type="predicted"/>